<dbReference type="InterPro" id="IPR046219">
    <property type="entry name" value="DUF6252"/>
</dbReference>
<evidence type="ECO:0000313" key="2">
    <source>
        <dbReference type="Proteomes" id="UP000199354"/>
    </source>
</evidence>
<protein>
    <submittedName>
        <fullName evidence="1">Uncharacterized protein</fullName>
    </submittedName>
</protein>
<organism evidence="1 2">
    <name type="scientific">Flavobacterium caeni</name>
    <dbReference type="NCBI Taxonomy" id="490189"/>
    <lineage>
        <taxon>Bacteria</taxon>
        <taxon>Pseudomonadati</taxon>
        <taxon>Bacteroidota</taxon>
        <taxon>Flavobacteriia</taxon>
        <taxon>Flavobacteriales</taxon>
        <taxon>Flavobacteriaceae</taxon>
        <taxon>Flavobacterium</taxon>
    </lineage>
</organism>
<sequence length="165" mass="16836">MIAFSLFLAACSSDDNNNAYVPPVGTPSNDTYVTGKVEGADFSSIIFGVSAANCQKIGSGDDQIVTILGSDMAANSITISLYGPITARDYTVNAGTNSFLNYSPGSGGVAFATTADCTGASGTITVTHVDDSKVEGTFSFTGVDTEDCAGGSKTITQGTFRGTYQ</sequence>
<dbReference type="STRING" id="490189.SAMN02927903_02555"/>
<name>A0A1G5J5F7_9FLAO</name>
<dbReference type="Proteomes" id="UP000199354">
    <property type="component" value="Unassembled WGS sequence"/>
</dbReference>
<dbReference type="EMBL" id="FMVF01000012">
    <property type="protein sequence ID" value="SCY83595.1"/>
    <property type="molecule type" value="Genomic_DNA"/>
</dbReference>
<proteinExistence type="predicted"/>
<evidence type="ECO:0000313" key="1">
    <source>
        <dbReference type="EMBL" id="SCY83595.1"/>
    </source>
</evidence>
<reference evidence="1 2" key="1">
    <citation type="submission" date="2016-10" db="EMBL/GenBank/DDBJ databases">
        <authorList>
            <person name="de Groot N.N."/>
        </authorList>
    </citation>
    <scope>NUCLEOTIDE SEQUENCE [LARGE SCALE GENOMIC DNA]</scope>
    <source>
        <strain evidence="1 2">CGMCC 1.7031</strain>
    </source>
</reference>
<keyword evidence="2" id="KW-1185">Reference proteome</keyword>
<dbReference type="Pfam" id="PF19765">
    <property type="entry name" value="DUF6252"/>
    <property type="match status" value="1"/>
</dbReference>
<gene>
    <name evidence="1" type="ORF">SAMN02927903_02555</name>
</gene>
<accession>A0A1G5J5F7</accession>
<dbReference type="AlphaFoldDB" id="A0A1G5J5F7"/>